<protein>
    <submittedName>
        <fullName evidence="1">Uncharacterized protein</fullName>
    </submittedName>
</protein>
<gene>
    <name evidence="1" type="ORF">Anas_09616</name>
</gene>
<proteinExistence type="predicted"/>
<dbReference type="Proteomes" id="UP000326759">
    <property type="component" value="Unassembled WGS sequence"/>
</dbReference>
<reference evidence="1 2" key="1">
    <citation type="journal article" date="2019" name="PLoS Biol.">
        <title>Sex chromosomes control vertical transmission of feminizing Wolbachia symbionts in an isopod.</title>
        <authorList>
            <person name="Becking T."/>
            <person name="Chebbi M.A."/>
            <person name="Giraud I."/>
            <person name="Moumen B."/>
            <person name="Laverre T."/>
            <person name="Caubet Y."/>
            <person name="Peccoud J."/>
            <person name="Gilbert C."/>
            <person name="Cordaux R."/>
        </authorList>
    </citation>
    <scope>NUCLEOTIDE SEQUENCE [LARGE SCALE GENOMIC DNA]</scope>
    <source>
        <strain evidence="1">ANa2</strain>
        <tissue evidence="1">Whole body excluding digestive tract and cuticle</tissue>
    </source>
</reference>
<dbReference type="PANTHER" id="PTHR39960">
    <property type="entry name" value="LD34147P"/>
    <property type="match status" value="1"/>
</dbReference>
<dbReference type="PANTHER" id="PTHR39960:SF1">
    <property type="entry name" value="LD34147P"/>
    <property type="match status" value="1"/>
</dbReference>
<accession>A0A5N5TJL3</accession>
<comment type="caution">
    <text evidence="1">The sequence shown here is derived from an EMBL/GenBank/DDBJ whole genome shotgun (WGS) entry which is preliminary data.</text>
</comment>
<dbReference type="EMBL" id="SEYY01000857">
    <property type="protein sequence ID" value="KAB7506350.1"/>
    <property type="molecule type" value="Genomic_DNA"/>
</dbReference>
<keyword evidence="2" id="KW-1185">Reference proteome</keyword>
<organism evidence="1 2">
    <name type="scientific">Armadillidium nasatum</name>
    <dbReference type="NCBI Taxonomy" id="96803"/>
    <lineage>
        <taxon>Eukaryota</taxon>
        <taxon>Metazoa</taxon>
        <taxon>Ecdysozoa</taxon>
        <taxon>Arthropoda</taxon>
        <taxon>Crustacea</taxon>
        <taxon>Multicrustacea</taxon>
        <taxon>Malacostraca</taxon>
        <taxon>Eumalacostraca</taxon>
        <taxon>Peracarida</taxon>
        <taxon>Isopoda</taxon>
        <taxon>Oniscidea</taxon>
        <taxon>Crinocheta</taxon>
        <taxon>Armadillidiidae</taxon>
        <taxon>Armadillidium</taxon>
    </lineage>
</organism>
<evidence type="ECO:0000313" key="1">
    <source>
        <dbReference type="EMBL" id="KAB7506350.1"/>
    </source>
</evidence>
<name>A0A5N5TJL3_9CRUS</name>
<dbReference type="AlphaFoldDB" id="A0A5N5TJL3"/>
<dbReference type="OrthoDB" id="8190635at2759"/>
<evidence type="ECO:0000313" key="2">
    <source>
        <dbReference type="Proteomes" id="UP000326759"/>
    </source>
</evidence>
<dbReference type="GO" id="GO:0005886">
    <property type="term" value="C:plasma membrane"/>
    <property type="evidence" value="ECO:0007669"/>
    <property type="project" value="TreeGrafter"/>
</dbReference>
<sequence>MQTVARQLGSMEERLLAFEALISTIDERQRKKIDALSDGINRLLMSQSKNDADLPPLPPPDFVSKPHPEIERDLKKVLRKVIVIDDNLKRQMKSVNNEVKIVGESLTQHMDKLTTRQDRLWNDWNVCQNEQISSISEASSSLSRTGALFVDQMLIKETQSEKALLHNYFGNVYDNLKELDSKSKHHLGELETTLKNIIKENSQDIKKRADNIAAVLNEKTSNILTALDDTAAMSENLQHSLTENFEDLTKDIRGLKKVEQVMLNTADAVLDTKRSIEFGIQQVILELSDTVKNSGKNIDSTLSDHINNISFAILKNQTISLSQI</sequence>